<comment type="pathway">
    <text evidence="2 9">Cofactor biosynthesis; adenosylcobalamin biosynthesis.</text>
</comment>
<evidence type="ECO:0000256" key="6">
    <source>
        <dbReference type="ARBA" id="ARBA00022692"/>
    </source>
</evidence>
<dbReference type="AlphaFoldDB" id="A0A6M4A1X0"/>
<proteinExistence type="inferred from homology"/>
<name>A0A6M4A1X0_9BURK</name>
<keyword evidence="7 9" id="KW-1133">Transmembrane helix</keyword>
<organism evidence="10 11">
    <name type="scientific">Undibacterium piscinae</name>
    <dbReference type="NCBI Taxonomy" id="2495591"/>
    <lineage>
        <taxon>Bacteria</taxon>
        <taxon>Pseudomonadati</taxon>
        <taxon>Pseudomonadota</taxon>
        <taxon>Betaproteobacteria</taxon>
        <taxon>Burkholderiales</taxon>
        <taxon>Oxalobacteraceae</taxon>
        <taxon>Undibacterium</taxon>
    </lineage>
</organism>
<dbReference type="GO" id="GO:0009236">
    <property type="term" value="P:cobalamin biosynthetic process"/>
    <property type="evidence" value="ECO:0007669"/>
    <property type="project" value="UniProtKB-UniRule"/>
</dbReference>
<protein>
    <recommendedName>
        <fullName evidence="9">Cobalamin biosynthesis protein CobD</fullName>
    </recommendedName>
</protein>
<feature type="transmembrane region" description="Helical" evidence="9">
    <location>
        <begin position="298"/>
        <end position="316"/>
    </location>
</feature>
<evidence type="ECO:0000256" key="3">
    <source>
        <dbReference type="ARBA" id="ARBA00006263"/>
    </source>
</evidence>
<keyword evidence="11" id="KW-1185">Reference proteome</keyword>
<dbReference type="NCBIfam" id="TIGR00380">
    <property type="entry name" value="cobal_cbiB"/>
    <property type="match status" value="1"/>
</dbReference>
<feature type="transmembrane region" description="Helical" evidence="9">
    <location>
        <begin position="64"/>
        <end position="83"/>
    </location>
</feature>
<comment type="caution">
    <text evidence="9">Lacks conserved residue(s) required for the propagation of feature annotation.</text>
</comment>
<sequence>MLVLTSSVMVAALVLGIALDLLLGETRRWHPLVGFGKLAYALEARWNNQTQQTQHASAYLKGGLAWLVIVIPFVVATQALLWWCASHSLWLAPLLHIVLLYFCLGLRSLYDHTAPIRQALQDGDLATARTLTSYIVSRDTSQAGEEDIAKASVESLLENGCDAVFGTLFWFVVAGGAGALLYRLSNTLDAMWGYKTPRLLRFGCVAARIDDALNWIPARLTALSYAALGNTRLALQCWRRQAPVWPSPNAGPVMAAGAGALELALGGLATYDGVQEVRPALGLGKAASAPDIQRAWSLVLRTSMLWTGCLLLWLVFI</sequence>
<dbReference type="Proteomes" id="UP000274350">
    <property type="component" value="Chromosome"/>
</dbReference>
<evidence type="ECO:0000256" key="5">
    <source>
        <dbReference type="ARBA" id="ARBA00022573"/>
    </source>
</evidence>
<dbReference type="KEGG" id="upi:EJG51_003980"/>
<dbReference type="GO" id="GO:0048472">
    <property type="term" value="F:threonine-phosphate decarboxylase activity"/>
    <property type="evidence" value="ECO:0007669"/>
    <property type="project" value="InterPro"/>
</dbReference>
<comment type="function">
    <text evidence="9">Converts cobyric acid to cobinamide by the addition of aminopropanol on the F carboxylic group.</text>
</comment>
<gene>
    <name evidence="9" type="primary">cobD</name>
    <name evidence="10" type="ORF">EJG51_003980</name>
</gene>
<dbReference type="OrthoDB" id="9811967at2"/>
<dbReference type="EMBL" id="CP051152">
    <property type="protein sequence ID" value="QJQ05154.1"/>
    <property type="molecule type" value="Genomic_DNA"/>
</dbReference>
<keyword evidence="8 9" id="KW-0472">Membrane</keyword>
<evidence type="ECO:0000256" key="4">
    <source>
        <dbReference type="ARBA" id="ARBA00022475"/>
    </source>
</evidence>
<dbReference type="PANTHER" id="PTHR34308:SF1">
    <property type="entry name" value="COBALAMIN BIOSYNTHESIS PROTEIN CBIB"/>
    <property type="match status" value="1"/>
</dbReference>
<evidence type="ECO:0000256" key="1">
    <source>
        <dbReference type="ARBA" id="ARBA00004651"/>
    </source>
</evidence>
<accession>A0A6M4A1X0</accession>
<dbReference type="InterPro" id="IPR004485">
    <property type="entry name" value="Cobalamin_biosynth_CobD/CbiB"/>
</dbReference>
<dbReference type="Pfam" id="PF03186">
    <property type="entry name" value="CobD_Cbib"/>
    <property type="match status" value="1"/>
</dbReference>
<dbReference type="UniPathway" id="UPA00148"/>
<comment type="subcellular location">
    <subcellularLocation>
        <location evidence="1 9">Cell membrane</location>
        <topology evidence="1 9">Multi-pass membrane protein</topology>
    </subcellularLocation>
</comment>
<dbReference type="HAMAP" id="MF_00024">
    <property type="entry name" value="CobD_CbiB"/>
    <property type="match status" value="1"/>
</dbReference>
<evidence type="ECO:0000313" key="11">
    <source>
        <dbReference type="Proteomes" id="UP000274350"/>
    </source>
</evidence>
<feature type="transmembrane region" description="Helical" evidence="9">
    <location>
        <begin position="90"/>
        <end position="110"/>
    </location>
</feature>
<feature type="transmembrane region" description="Helical" evidence="9">
    <location>
        <begin position="163"/>
        <end position="182"/>
    </location>
</feature>
<evidence type="ECO:0000256" key="9">
    <source>
        <dbReference type="HAMAP-Rule" id="MF_00024"/>
    </source>
</evidence>
<dbReference type="PANTHER" id="PTHR34308">
    <property type="entry name" value="COBALAMIN BIOSYNTHESIS PROTEIN CBIB"/>
    <property type="match status" value="1"/>
</dbReference>
<evidence type="ECO:0000256" key="8">
    <source>
        <dbReference type="ARBA" id="ARBA00023136"/>
    </source>
</evidence>
<keyword evidence="5 9" id="KW-0169">Cobalamin biosynthesis</keyword>
<evidence type="ECO:0000256" key="2">
    <source>
        <dbReference type="ARBA" id="ARBA00004953"/>
    </source>
</evidence>
<comment type="similarity">
    <text evidence="3 9">Belongs to the CobD/CbiB family.</text>
</comment>
<evidence type="ECO:0000256" key="7">
    <source>
        <dbReference type="ARBA" id="ARBA00022989"/>
    </source>
</evidence>
<evidence type="ECO:0000313" key="10">
    <source>
        <dbReference type="EMBL" id="QJQ05154.1"/>
    </source>
</evidence>
<reference evidence="10 11" key="1">
    <citation type="journal article" date="2019" name="Int. J. Syst. Evol. Microbiol.">
        <title>Undibacterium piscinae sp. nov., isolated from Korean shiner intestine.</title>
        <authorList>
            <person name="Lee S.Y."/>
            <person name="Kang W."/>
            <person name="Kim P.S."/>
            <person name="Kim H.S."/>
            <person name="Sung H."/>
            <person name="Shin N.R."/>
            <person name="Whon T.W."/>
            <person name="Yun J.H."/>
            <person name="Lee J.Y."/>
            <person name="Lee J.Y."/>
            <person name="Jung M.J."/>
            <person name="Jeong Y.S."/>
            <person name="Tak E.J."/>
            <person name="Han J.E."/>
            <person name="Hyun D.W."/>
            <person name="Kang M.S."/>
            <person name="Lee K.E."/>
            <person name="Lee B.H."/>
            <person name="Bae J.W."/>
        </authorList>
    </citation>
    <scope>NUCLEOTIDE SEQUENCE [LARGE SCALE GENOMIC DNA]</scope>
    <source>
        <strain evidence="10 11">S11R28</strain>
    </source>
</reference>
<keyword evidence="4 9" id="KW-1003">Cell membrane</keyword>
<dbReference type="GO" id="GO:0005886">
    <property type="term" value="C:plasma membrane"/>
    <property type="evidence" value="ECO:0007669"/>
    <property type="project" value="UniProtKB-SubCell"/>
</dbReference>
<keyword evidence="6 9" id="KW-0812">Transmembrane</keyword>
<dbReference type="GO" id="GO:0015420">
    <property type="term" value="F:ABC-type vitamin B12 transporter activity"/>
    <property type="evidence" value="ECO:0007669"/>
    <property type="project" value="UniProtKB-UniRule"/>
</dbReference>